<dbReference type="PANTHER" id="PTHR11680">
    <property type="entry name" value="SERINE HYDROXYMETHYLTRANSFERASE"/>
    <property type="match status" value="1"/>
</dbReference>
<dbReference type="InterPro" id="IPR019798">
    <property type="entry name" value="Ser_HO-MeTrfase_PLP_BS"/>
</dbReference>
<name>A0ABW4C2I2_9LACO</name>
<evidence type="ECO:0000313" key="9">
    <source>
        <dbReference type="EMBL" id="MFD1421193.1"/>
    </source>
</evidence>
<dbReference type="InterPro" id="IPR015421">
    <property type="entry name" value="PyrdxlP-dep_Trfase_major"/>
</dbReference>
<comment type="caution">
    <text evidence="9">The sequence shown here is derived from an EMBL/GenBank/DDBJ whole genome shotgun (WGS) entry which is preliminary data.</text>
</comment>
<dbReference type="EC" id="2.1.2.1" evidence="7"/>
<dbReference type="PROSITE" id="PS00096">
    <property type="entry name" value="SHMT"/>
    <property type="match status" value="1"/>
</dbReference>
<dbReference type="Gene3D" id="3.40.640.10">
    <property type="entry name" value="Type I PLP-dependent aspartate aminotransferase-like (Major domain)"/>
    <property type="match status" value="1"/>
</dbReference>
<keyword evidence="3 7" id="KW-0554">One-carbon metabolism</keyword>
<comment type="subcellular location">
    <subcellularLocation>
        <location evidence="7">Cytoplasm</location>
    </subcellularLocation>
</comment>
<accession>A0ABW4C2I2</accession>
<dbReference type="HAMAP" id="MF_00051">
    <property type="entry name" value="SHMT"/>
    <property type="match status" value="1"/>
</dbReference>
<comment type="subunit">
    <text evidence="7">Homodimer.</text>
</comment>
<keyword evidence="5 7" id="KW-0808">Transferase</keyword>
<dbReference type="Proteomes" id="UP001597188">
    <property type="component" value="Unassembled WGS sequence"/>
</dbReference>
<gene>
    <name evidence="7 9" type="primary">glyA</name>
    <name evidence="9" type="ORF">ACFQ5L_09610</name>
</gene>
<evidence type="ECO:0000256" key="2">
    <source>
        <dbReference type="ARBA" id="ARBA00006376"/>
    </source>
</evidence>
<comment type="similarity">
    <text evidence="2 7">Belongs to the SHMT family.</text>
</comment>
<reference evidence="10" key="1">
    <citation type="journal article" date="2019" name="Int. J. Syst. Evol. Microbiol.">
        <title>The Global Catalogue of Microorganisms (GCM) 10K type strain sequencing project: providing services to taxonomists for standard genome sequencing and annotation.</title>
        <authorList>
            <consortium name="The Broad Institute Genomics Platform"/>
            <consortium name="The Broad Institute Genome Sequencing Center for Infectious Disease"/>
            <person name="Wu L."/>
            <person name="Ma J."/>
        </authorList>
    </citation>
    <scope>NUCLEOTIDE SEQUENCE [LARGE SCALE GENOMIC DNA]</scope>
    <source>
        <strain evidence="10">CCM 8931</strain>
    </source>
</reference>
<feature type="binding site" evidence="7">
    <location>
        <position position="240"/>
    </location>
    <ligand>
        <name>(6S)-5,6,7,8-tetrahydrofolate</name>
        <dbReference type="ChEBI" id="CHEBI:57453"/>
    </ligand>
</feature>
<dbReference type="Pfam" id="PF00464">
    <property type="entry name" value="SHMT"/>
    <property type="match status" value="1"/>
</dbReference>
<comment type="function">
    <text evidence="7">Catalyzes the reversible interconversion of serine and glycine with tetrahydrofolate (THF) serving as the one-carbon carrier. This reaction serves as the major source of one-carbon groups required for the biosynthesis of purines, thymidylate, methionine, and other important biomolecules. Also exhibits THF-independent aldolase activity toward beta-hydroxyamino acids, producing glycine and aldehydes, via a retro-aldol mechanism.</text>
</comment>
<comment type="cofactor">
    <cofactor evidence="1 7">
        <name>pyridoxal 5'-phosphate</name>
        <dbReference type="ChEBI" id="CHEBI:597326"/>
    </cofactor>
</comment>
<dbReference type="InterPro" id="IPR001085">
    <property type="entry name" value="Ser_HO-MeTrfase"/>
</dbReference>
<evidence type="ECO:0000313" key="10">
    <source>
        <dbReference type="Proteomes" id="UP001597188"/>
    </source>
</evidence>
<dbReference type="PANTHER" id="PTHR11680:SF35">
    <property type="entry name" value="SERINE HYDROXYMETHYLTRANSFERASE 1"/>
    <property type="match status" value="1"/>
</dbReference>
<evidence type="ECO:0000256" key="1">
    <source>
        <dbReference type="ARBA" id="ARBA00001933"/>
    </source>
</evidence>
<dbReference type="Gene3D" id="3.90.1150.10">
    <property type="entry name" value="Aspartate Aminotransferase, domain 1"/>
    <property type="match status" value="1"/>
</dbReference>
<keyword evidence="7" id="KW-0963">Cytoplasm</keyword>
<dbReference type="InterPro" id="IPR049943">
    <property type="entry name" value="Ser_HO-MeTrfase-like"/>
</dbReference>
<comment type="caution">
    <text evidence="7">Lacks conserved residue(s) required for the propagation of feature annotation.</text>
</comment>
<evidence type="ECO:0000256" key="6">
    <source>
        <dbReference type="ARBA" id="ARBA00022898"/>
    </source>
</evidence>
<comment type="pathway">
    <text evidence="7">Amino-acid biosynthesis; glycine biosynthesis; glycine from L-serine: step 1/1.</text>
</comment>
<feature type="site" description="Plays an important role in substrate specificity" evidence="7">
    <location>
        <position position="224"/>
    </location>
</feature>
<feature type="binding site" evidence="7">
    <location>
        <begin position="120"/>
        <end position="122"/>
    </location>
    <ligand>
        <name>(6S)-5,6,7,8-tetrahydrofolate</name>
        <dbReference type="ChEBI" id="CHEBI:57453"/>
    </ligand>
</feature>
<dbReference type="GO" id="GO:0004372">
    <property type="term" value="F:glycine hydroxymethyltransferase activity"/>
    <property type="evidence" value="ECO:0007669"/>
    <property type="project" value="UniProtKB-EC"/>
</dbReference>
<dbReference type="EMBL" id="JBHTOJ010000030">
    <property type="protein sequence ID" value="MFD1421193.1"/>
    <property type="molecule type" value="Genomic_DNA"/>
</dbReference>
<dbReference type="InterPro" id="IPR015422">
    <property type="entry name" value="PyrdxlP-dep_Trfase_small"/>
</dbReference>
<evidence type="ECO:0000256" key="4">
    <source>
        <dbReference type="ARBA" id="ARBA00022605"/>
    </source>
</evidence>
<evidence type="ECO:0000259" key="8">
    <source>
        <dbReference type="Pfam" id="PF00464"/>
    </source>
</evidence>
<organism evidence="9 10">
    <name type="scientific">Lactiplantibacillus songbeiensis</name>
    <dbReference type="NCBI Taxonomy" id="2559920"/>
    <lineage>
        <taxon>Bacteria</taxon>
        <taxon>Bacillati</taxon>
        <taxon>Bacillota</taxon>
        <taxon>Bacilli</taxon>
        <taxon>Lactobacillales</taxon>
        <taxon>Lactobacillaceae</taxon>
        <taxon>Lactiplantibacillus</taxon>
    </lineage>
</organism>
<keyword evidence="6 7" id="KW-0663">Pyridoxal phosphate</keyword>
<dbReference type="CDD" id="cd00378">
    <property type="entry name" value="SHMT"/>
    <property type="match status" value="1"/>
</dbReference>
<dbReference type="NCBIfam" id="NF000586">
    <property type="entry name" value="PRK00011.1"/>
    <property type="match status" value="1"/>
</dbReference>
<dbReference type="RefSeq" id="WP_137636333.1">
    <property type="nucleotide sequence ID" value="NZ_BJDL01000043.1"/>
</dbReference>
<evidence type="ECO:0000256" key="7">
    <source>
        <dbReference type="HAMAP-Rule" id="MF_00051"/>
    </source>
</evidence>
<keyword evidence="10" id="KW-1185">Reference proteome</keyword>
<comment type="catalytic activity">
    <reaction evidence="7">
        <text>(6R)-5,10-methylene-5,6,7,8-tetrahydrofolate + glycine + H2O = (6S)-5,6,7,8-tetrahydrofolate + L-serine</text>
        <dbReference type="Rhea" id="RHEA:15481"/>
        <dbReference type="ChEBI" id="CHEBI:15377"/>
        <dbReference type="ChEBI" id="CHEBI:15636"/>
        <dbReference type="ChEBI" id="CHEBI:33384"/>
        <dbReference type="ChEBI" id="CHEBI:57305"/>
        <dbReference type="ChEBI" id="CHEBI:57453"/>
        <dbReference type="EC" id="2.1.2.1"/>
    </reaction>
</comment>
<sequence>MNYQEQDPAVWAAISKEQARQQHNIELIASENIVSKGVRAAQGSVLTNKYSEGYPGHRFYGGNEFIDQVETLAIERAKELFGAEYANVQPHSGSQANAAAYMALIQPGDRVLGMSLDAGGHLTHGSSVNFSGKLYDFQGYGLNPETEELDYDAILAQAQAFKPKLIVAGASAYSRIIDFAKFREIADAVGALLMVDMAHIAGLVAAGLHPSPVPYADVVTTTTHKTLRGPRGGLILAKAEYGKKINSAVFPGNQGGPLDHVIAGKAIALGEDLQPEFKVYAQQIIKNAQAMATVFNESDLVRVISGGTDNHLMTLDVTKSGLNGRQVQDLLDTVYITVNKEAIPNETLGAFKTSGIRLGTPAITTRGFNEAEAAEVAKLILQALQDPENAGNLDDVKAKAMALTAKHPIDVD</sequence>
<dbReference type="InterPro" id="IPR015424">
    <property type="entry name" value="PyrdxlP-dep_Trfase"/>
</dbReference>
<protein>
    <recommendedName>
        <fullName evidence="7">Serine hydroxymethyltransferase</fullName>
        <shortName evidence="7">SHMT</shortName>
        <shortName evidence="7">Serine methylase</shortName>
        <ecNumber evidence="7">2.1.2.1</ecNumber>
    </recommendedName>
</protein>
<comment type="pathway">
    <text evidence="7">One-carbon metabolism; tetrahydrofolate interconversion.</text>
</comment>
<feature type="domain" description="Serine hydroxymethyltransferase-like" evidence="8">
    <location>
        <begin position="4"/>
        <end position="380"/>
    </location>
</feature>
<evidence type="ECO:0000256" key="5">
    <source>
        <dbReference type="ARBA" id="ARBA00022679"/>
    </source>
</evidence>
<feature type="modified residue" description="N6-(pyridoxal phosphate)lysine" evidence="7">
    <location>
        <position position="225"/>
    </location>
</feature>
<feature type="binding site" evidence="7">
    <location>
        <position position="116"/>
    </location>
    <ligand>
        <name>(6S)-5,6,7,8-tetrahydrofolate</name>
        <dbReference type="ChEBI" id="CHEBI:57453"/>
    </ligand>
</feature>
<dbReference type="PIRSF" id="PIRSF000412">
    <property type="entry name" value="SHMT"/>
    <property type="match status" value="1"/>
</dbReference>
<dbReference type="InterPro" id="IPR039429">
    <property type="entry name" value="SHMT-like_dom"/>
</dbReference>
<proteinExistence type="inferred from homology"/>
<keyword evidence="4 7" id="KW-0028">Amino-acid biosynthesis</keyword>
<evidence type="ECO:0000256" key="3">
    <source>
        <dbReference type="ARBA" id="ARBA00022563"/>
    </source>
</evidence>
<dbReference type="SUPFAM" id="SSF53383">
    <property type="entry name" value="PLP-dependent transferases"/>
    <property type="match status" value="1"/>
</dbReference>